<dbReference type="AlphaFoldDB" id="A0A1W0WTU8"/>
<dbReference type="Proteomes" id="UP000192578">
    <property type="component" value="Unassembled WGS sequence"/>
</dbReference>
<evidence type="ECO:0000313" key="2">
    <source>
        <dbReference type="Proteomes" id="UP000192578"/>
    </source>
</evidence>
<organism evidence="1 2">
    <name type="scientific">Hypsibius exemplaris</name>
    <name type="common">Freshwater tardigrade</name>
    <dbReference type="NCBI Taxonomy" id="2072580"/>
    <lineage>
        <taxon>Eukaryota</taxon>
        <taxon>Metazoa</taxon>
        <taxon>Ecdysozoa</taxon>
        <taxon>Tardigrada</taxon>
        <taxon>Eutardigrada</taxon>
        <taxon>Parachela</taxon>
        <taxon>Hypsibioidea</taxon>
        <taxon>Hypsibiidae</taxon>
        <taxon>Hypsibius</taxon>
    </lineage>
</organism>
<accession>A0A1W0WTU8</accession>
<gene>
    <name evidence="1" type="ORF">BV898_07399</name>
</gene>
<dbReference type="EMBL" id="MTYJ01000048">
    <property type="protein sequence ID" value="OQV18573.1"/>
    <property type="molecule type" value="Genomic_DNA"/>
</dbReference>
<keyword evidence="2" id="KW-1185">Reference proteome</keyword>
<comment type="caution">
    <text evidence="1">The sequence shown here is derived from an EMBL/GenBank/DDBJ whole genome shotgun (WGS) entry which is preliminary data.</text>
</comment>
<reference evidence="2" key="1">
    <citation type="submission" date="2017-01" db="EMBL/GenBank/DDBJ databases">
        <title>Comparative genomics of anhydrobiosis in the tardigrade Hypsibius dujardini.</title>
        <authorList>
            <person name="Yoshida Y."/>
            <person name="Koutsovoulos G."/>
            <person name="Laetsch D."/>
            <person name="Stevens L."/>
            <person name="Kumar S."/>
            <person name="Horikawa D."/>
            <person name="Ishino K."/>
            <person name="Komine S."/>
            <person name="Tomita M."/>
            <person name="Blaxter M."/>
            <person name="Arakawa K."/>
        </authorList>
    </citation>
    <scope>NUCLEOTIDE SEQUENCE [LARGE SCALE GENOMIC DNA]</scope>
    <source>
        <strain evidence="2">Z151</strain>
    </source>
</reference>
<proteinExistence type="predicted"/>
<sequence length="190" mass="22186">MIAQEQNLLVYTGRFLLDEEIMKMPIHLENPQDDPLPFHWLVMPYVRDHRHLKDSEAFLCLLVDTTDPSKKVTKCAFEIFAREPHFCKRMIKQLALNWTYHGPESIKPKVRDYSVLWIAPGLEVMNKVPELFSFMEEQQQYLTSSASSPKRSGGSLIQFNEKEYKNPTLSLDTDNNFDYLARSGLPAYKR</sequence>
<evidence type="ECO:0000313" key="1">
    <source>
        <dbReference type="EMBL" id="OQV18573.1"/>
    </source>
</evidence>
<dbReference type="OrthoDB" id="10429394at2759"/>
<name>A0A1W0WTU8_HYPEX</name>
<protein>
    <submittedName>
        <fullName evidence="1">Uncharacterized protein</fullName>
    </submittedName>
</protein>